<dbReference type="EMBL" id="APKE01000008">
    <property type="protein sequence ID" value="KAF0677090.1"/>
    <property type="molecule type" value="Genomic_DNA"/>
</dbReference>
<proteinExistence type="predicted"/>
<evidence type="ECO:0000313" key="2">
    <source>
        <dbReference type="EMBL" id="KAF0677090.1"/>
    </source>
</evidence>
<organism evidence="2 3">
    <name type="scientific">Profundibacterium mesophilum KAUST100406-0324</name>
    <dbReference type="NCBI Taxonomy" id="1037889"/>
    <lineage>
        <taxon>Bacteria</taxon>
        <taxon>Pseudomonadati</taxon>
        <taxon>Pseudomonadota</taxon>
        <taxon>Alphaproteobacteria</taxon>
        <taxon>Rhodobacterales</taxon>
        <taxon>Roseobacteraceae</taxon>
        <taxon>Profundibacterium</taxon>
    </lineage>
</organism>
<gene>
    <name evidence="2" type="ORF">PMES_00557</name>
</gene>
<feature type="region of interest" description="Disordered" evidence="1">
    <location>
        <begin position="74"/>
        <end position="98"/>
    </location>
</feature>
<protein>
    <submittedName>
        <fullName evidence="2">Uncharacterized protein</fullName>
    </submittedName>
</protein>
<name>A0A921NSD6_9RHOB</name>
<reference evidence="2" key="1">
    <citation type="submission" date="2013-03" db="EMBL/GenBank/DDBJ databases">
        <title>Genome Sequence of the Profundibacterium mesophilum strain KAUST100406-0324T from Red Sea, a novel genus in the family Rhodobacteraceae.</title>
        <authorList>
            <person name="Essack M."/>
            <person name="Alam I."/>
            <person name="Lafi F."/>
            <person name="Alawi W."/>
            <person name="Kamanu F."/>
            <person name="Al-Suwailem A."/>
            <person name="Lee O.O."/>
            <person name="Xu Y."/>
            <person name="Bajic V."/>
            <person name="Qian P.-Y."/>
            <person name="Archer J."/>
        </authorList>
    </citation>
    <scope>NUCLEOTIDE SEQUENCE</scope>
    <source>
        <strain evidence="2">KAUST100406-0324</strain>
    </source>
</reference>
<keyword evidence="3" id="KW-1185">Reference proteome</keyword>
<comment type="caution">
    <text evidence="2">The sequence shown here is derived from an EMBL/GenBank/DDBJ whole genome shotgun (WGS) entry which is preliminary data.</text>
</comment>
<dbReference type="Proteomes" id="UP000698242">
    <property type="component" value="Unassembled WGS sequence"/>
</dbReference>
<accession>A0A921NSD6</accession>
<dbReference type="AlphaFoldDB" id="A0A921NSD6"/>
<sequence>MDHDDITLAVKQRKSGATLDMSKKLCNLCFYIKALEPWSFSQSRHHVPTLALSIIYYRISYSADRKRVASFTPTDMEKGEPWSHGSPFGSYRFISRAD</sequence>
<evidence type="ECO:0000313" key="3">
    <source>
        <dbReference type="Proteomes" id="UP000698242"/>
    </source>
</evidence>
<evidence type="ECO:0000256" key="1">
    <source>
        <dbReference type="SAM" id="MobiDB-lite"/>
    </source>
</evidence>